<dbReference type="EMBL" id="JARJCM010000249">
    <property type="protein sequence ID" value="KAJ7020835.1"/>
    <property type="molecule type" value="Genomic_DNA"/>
</dbReference>
<evidence type="ECO:0000313" key="4">
    <source>
        <dbReference type="Proteomes" id="UP001218188"/>
    </source>
</evidence>
<gene>
    <name evidence="3" type="ORF">C8F04DRAFT_1142585</name>
</gene>
<dbReference type="AlphaFoldDB" id="A0AAD6S4S8"/>
<sequence length="246" mass="27444">MARQTLRSDKEFSQFNLAAPPHAVPISAPQCRRQTRVLYCVGKATGQLDELEELEATFSTTTISPPSSSSSPSSSSLFTPPFWVNPTPDYTVPSPFYPTSAPSTSSKGSGPNCKKQRITVPPRLRRPLLGMACYHGSRLFVICFALGATILIPSAIRFSFVQYSARGLFRWIRNGFPTDEAFENTATEEKVECTKEAKTRWEKGVAMYSTLRPMSSDTGPMNRENIATRLKSGQYRPYFFWSTVRA</sequence>
<name>A0AAD6S4S8_9AGAR</name>
<evidence type="ECO:0000313" key="3">
    <source>
        <dbReference type="EMBL" id="KAJ7020835.1"/>
    </source>
</evidence>
<evidence type="ECO:0000256" key="2">
    <source>
        <dbReference type="SAM" id="Phobius"/>
    </source>
</evidence>
<accession>A0AAD6S4S8</accession>
<organism evidence="3 4">
    <name type="scientific">Mycena alexandri</name>
    <dbReference type="NCBI Taxonomy" id="1745969"/>
    <lineage>
        <taxon>Eukaryota</taxon>
        <taxon>Fungi</taxon>
        <taxon>Dikarya</taxon>
        <taxon>Basidiomycota</taxon>
        <taxon>Agaricomycotina</taxon>
        <taxon>Agaricomycetes</taxon>
        <taxon>Agaricomycetidae</taxon>
        <taxon>Agaricales</taxon>
        <taxon>Marasmiineae</taxon>
        <taxon>Mycenaceae</taxon>
        <taxon>Mycena</taxon>
    </lineage>
</organism>
<evidence type="ECO:0000256" key="1">
    <source>
        <dbReference type="SAM" id="MobiDB-lite"/>
    </source>
</evidence>
<feature type="compositionally biased region" description="Polar residues" evidence="1">
    <location>
        <begin position="100"/>
        <end position="109"/>
    </location>
</feature>
<reference evidence="3" key="1">
    <citation type="submission" date="2023-03" db="EMBL/GenBank/DDBJ databases">
        <title>Massive genome expansion in bonnet fungi (Mycena s.s.) driven by repeated elements and novel gene families across ecological guilds.</title>
        <authorList>
            <consortium name="Lawrence Berkeley National Laboratory"/>
            <person name="Harder C.B."/>
            <person name="Miyauchi S."/>
            <person name="Viragh M."/>
            <person name="Kuo A."/>
            <person name="Thoen E."/>
            <person name="Andreopoulos B."/>
            <person name="Lu D."/>
            <person name="Skrede I."/>
            <person name="Drula E."/>
            <person name="Henrissat B."/>
            <person name="Morin E."/>
            <person name="Kohler A."/>
            <person name="Barry K."/>
            <person name="LaButti K."/>
            <person name="Morin E."/>
            <person name="Salamov A."/>
            <person name="Lipzen A."/>
            <person name="Mereny Z."/>
            <person name="Hegedus B."/>
            <person name="Baldrian P."/>
            <person name="Stursova M."/>
            <person name="Weitz H."/>
            <person name="Taylor A."/>
            <person name="Grigoriev I.V."/>
            <person name="Nagy L.G."/>
            <person name="Martin F."/>
            <person name="Kauserud H."/>
        </authorList>
    </citation>
    <scope>NUCLEOTIDE SEQUENCE</scope>
    <source>
        <strain evidence="3">CBHHK200</strain>
    </source>
</reference>
<feature type="region of interest" description="Disordered" evidence="1">
    <location>
        <begin position="95"/>
        <end position="117"/>
    </location>
</feature>
<keyword evidence="4" id="KW-1185">Reference proteome</keyword>
<feature type="transmembrane region" description="Helical" evidence="2">
    <location>
        <begin position="139"/>
        <end position="160"/>
    </location>
</feature>
<keyword evidence="2" id="KW-1133">Transmembrane helix</keyword>
<keyword evidence="2" id="KW-0812">Transmembrane</keyword>
<protein>
    <submittedName>
        <fullName evidence="3">Uncharacterized protein</fullName>
    </submittedName>
</protein>
<proteinExistence type="predicted"/>
<keyword evidence="2" id="KW-0472">Membrane</keyword>
<comment type="caution">
    <text evidence="3">The sequence shown here is derived from an EMBL/GenBank/DDBJ whole genome shotgun (WGS) entry which is preliminary data.</text>
</comment>
<dbReference type="Proteomes" id="UP001218188">
    <property type="component" value="Unassembled WGS sequence"/>
</dbReference>